<evidence type="ECO:0000256" key="27">
    <source>
        <dbReference type="PROSITE-ProRule" id="PRU10141"/>
    </source>
</evidence>
<keyword evidence="10" id="KW-0732">Signal</keyword>
<evidence type="ECO:0000256" key="6">
    <source>
        <dbReference type="ARBA" id="ARBA00022499"/>
    </source>
</evidence>
<dbReference type="Gene3D" id="3.80.20.20">
    <property type="entry name" value="Receptor L-domain"/>
    <property type="match status" value="3"/>
</dbReference>
<dbReference type="CDD" id="cd00064">
    <property type="entry name" value="FU"/>
    <property type="match status" value="3"/>
</dbReference>
<evidence type="ECO:0000256" key="7">
    <source>
        <dbReference type="ARBA" id="ARBA00022553"/>
    </source>
</evidence>
<feature type="domain" description="Protein kinase" evidence="30">
    <location>
        <begin position="1025"/>
        <end position="1292"/>
    </location>
</feature>
<keyword evidence="21" id="KW-0675">Receptor</keyword>
<evidence type="ECO:0000256" key="25">
    <source>
        <dbReference type="ARBA" id="ARBA00023288"/>
    </source>
</evidence>
<feature type="compositionally biased region" description="Polar residues" evidence="28">
    <location>
        <begin position="1415"/>
        <end position="1426"/>
    </location>
</feature>
<dbReference type="Pfam" id="PF01030">
    <property type="entry name" value="Recep_L_domain"/>
    <property type="match status" value="3"/>
</dbReference>
<evidence type="ECO:0000256" key="18">
    <source>
        <dbReference type="ARBA" id="ARBA00023137"/>
    </source>
</evidence>
<dbReference type="PROSITE" id="PS50011">
    <property type="entry name" value="PROTEIN_KINASE_DOM"/>
    <property type="match status" value="1"/>
</dbReference>
<accession>A0AA40HNZ3</accession>
<evidence type="ECO:0000313" key="31">
    <source>
        <dbReference type="EMBL" id="KAK1334750.1"/>
    </source>
</evidence>
<evidence type="ECO:0000256" key="3">
    <source>
        <dbReference type="ARBA" id="ARBA00011902"/>
    </source>
</evidence>
<dbReference type="InterPro" id="IPR044912">
    <property type="entry name" value="Egfr_JX_dom"/>
</dbReference>
<evidence type="ECO:0000256" key="5">
    <source>
        <dbReference type="ARBA" id="ARBA00022481"/>
    </source>
</evidence>
<name>A0AA40HNZ3_CNENI</name>
<dbReference type="Gene3D" id="6.10.250.2930">
    <property type="match status" value="1"/>
</dbReference>
<feature type="compositionally biased region" description="Polar residues" evidence="28">
    <location>
        <begin position="1438"/>
        <end position="1456"/>
    </location>
</feature>
<dbReference type="Gene3D" id="2.10.220.10">
    <property type="entry name" value="Hormone Receptor, Insulin-like Growth Factor Receptor 1, Chain A, domain 2"/>
    <property type="match status" value="4"/>
</dbReference>
<reference evidence="31" key="1">
    <citation type="submission" date="2023-06" db="EMBL/GenBank/DDBJ databases">
        <title>Reference genome for the Northern bat (Eptesicus nilssonii), a most northern bat species.</title>
        <authorList>
            <person name="Laine V.N."/>
            <person name="Pulliainen A.T."/>
            <person name="Lilley T.M."/>
        </authorList>
    </citation>
    <scope>NUCLEOTIDE SEQUENCE</scope>
    <source>
        <strain evidence="31">BLF_Eptnil</strain>
        <tissue evidence="31">Kidney</tissue>
    </source>
</reference>
<evidence type="ECO:0000256" key="26">
    <source>
        <dbReference type="ARBA" id="ARBA00051243"/>
    </source>
</evidence>
<comment type="subcellular location">
    <subcellularLocation>
        <location evidence="2">Cell membrane</location>
        <topology evidence="2">Single-pass type I membrane protein</topology>
    </subcellularLocation>
    <subcellularLocation>
        <location evidence="1">Nucleus</location>
    </subcellularLocation>
</comment>
<evidence type="ECO:0000313" key="32">
    <source>
        <dbReference type="Proteomes" id="UP001177744"/>
    </source>
</evidence>
<keyword evidence="7" id="KW-0597">Phosphoprotein</keyword>
<evidence type="ECO:0000256" key="9">
    <source>
        <dbReference type="ARBA" id="ARBA00022692"/>
    </source>
</evidence>
<keyword evidence="16 29" id="KW-1133">Transmembrane helix</keyword>
<dbReference type="FunFam" id="3.80.20.20:FF:000006">
    <property type="entry name" value="Receptor protein-tyrosine kinase"/>
    <property type="match status" value="1"/>
</dbReference>
<dbReference type="PANTHER" id="PTHR24416:SF91">
    <property type="entry name" value="EPIDERMAL GROWTH FACTOR RECEPTOR"/>
    <property type="match status" value="1"/>
</dbReference>
<evidence type="ECO:0000256" key="10">
    <source>
        <dbReference type="ARBA" id="ARBA00022729"/>
    </source>
</evidence>
<evidence type="ECO:0000256" key="4">
    <source>
        <dbReference type="ARBA" id="ARBA00022475"/>
    </source>
</evidence>
<evidence type="ECO:0000256" key="23">
    <source>
        <dbReference type="ARBA" id="ARBA00023242"/>
    </source>
</evidence>
<keyword evidence="9 29" id="KW-0812">Transmembrane</keyword>
<dbReference type="EMBL" id="JAULJE010000014">
    <property type="protein sequence ID" value="KAK1334750.1"/>
    <property type="molecule type" value="Genomic_DNA"/>
</dbReference>
<dbReference type="Gene3D" id="1.10.510.10">
    <property type="entry name" value="Transferase(Phosphotransferase) domain 1"/>
    <property type="match status" value="1"/>
</dbReference>
<dbReference type="GO" id="GO:0030139">
    <property type="term" value="C:endocytic vesicle"/>
    <property type="evidence" value="ECO:0007669"/>
    <property type="project" value="UniProtKB-ARBA"/>
</dbReference>
<feature type="compositionally biased region" description="Polar residues" evidence="28">
    <location>
        <begin position="54"/>
        <end position="64"/>
    </location>
</feature>
<evidence type="ECO:0000256" key="1">
    <source>
        <dbReference type="ARBA" id="ARBA00004123"/>
    </source>
</evidence>
<dbReference type="InterPro" id="IPR020635">
    <property type="entry name" value="Tyr_kinase_cat_dom"/>
</dbReference>
<keyword evidence="6" id="KW-1017">Isopeptide bond</keyword>
<evidence type="ECO:0000256" key="13">
    <source>
        <dbReference type="ARBA" id="ARBA00022777"/>
    </source>
</evidence>
<keyword evidence="19" id="KW-0564">Palmitate</keyword>
<dbReference type="SMART" id="SM00261">
    <property type="entry name" value="FU"/>
    <property type="match status" value="4"/>
</dbReference>
<dbReference type="InterPro" id="IPR006211">
    <property type="entry name" value="Furin-like_Cys-rich_dom"/>
</dbReference>
<dbReference type="GO" id="GO:0005524">
    <property type="term" value="F:ATP binding"/>
    <property type="evidence" value="ECO:0007669"/>
    <property type="project" value="UniProtKB-UniRule"/>
</dbReference>
<dbReference type="GO" id="GO:0050679">
    <property type="term" value="P:positive regulation of epithelial cell proliferation"/>
    <property type="evidence" value="ECO:0007669"/>
    <property type="project" value="UniProtKB-ARBA"/>
</dbReference>
<keyword evidence="11" id="KW-0677">Repeat</keyword>
<dbReference type="PRINTS" id="PR00109">
    <property type="entry name" value="TYRKINASE"/>
</dbReference>
<evidence type="ECO:0000256" key="2">
    <source>
        <dbReference type="ARBA" id="ARBA00004251"/>
    </source>
</evidence>
<dbReference type="GO" id="GO:0038134">
    <property type="term" value="P:ERBB2-EGFR signaling pathway"/>
    <property type="evidence" value="ECO:0007669"/>
    <property type="project" value="UniProtKB-ARBA"/>
</dbReference>
<evidence type="ECO:0000256" key="21">
    <source>
        <dbReference type="ARBA" id="ARBA00023170"/>
    </source>
</evidence>
<keyword evidence="22" id="KW-0325">Glycoprotein</keyword>
<keyword evidence="18" id="KW-0829">Tyrosine-protein kinase</keyword>
<keyword evidence="24" id="KW-0379">Hydroxylation</keyword>
<dbReference type="FunFam" id="3.30.200.20:FF:000044">
    <property type="entry name" value="Receptor protein-tyrosine kinase"/>
    <property type="match status" value="1"/>
</dbReference>
<proteinExistence type="predicted"/>
<keyword evidence="13" id="KW-0418">Kinase</keyword>
<organism evidence="31 32">
    <name type="scientific">Cnephaeus nilssonii</name>
    <name type="common">Northern bat</name>
    <name type="synonym">Eptesicus nilssonii</name>
    <dbReference type="NCBI Taxonomy" id="3371016"/>
    <lineage>
        <taxon>Eukaryota</taxon>
        <taxon>Metazoa</taxon>
        <taxon>Chordata</taxon>
        <taxon>Craniata</taxon>
        <taxon>Vertebrata</taxon>
        <taxon>Euteleostomi</taxon>
        <taxon>Mammalia</taxon>
        <taxon>Eutheria</taxon>
        <taxon>Laurasiatheria</taxon>
        <taxon>Chiroptera</taxon>
        <taxon>Yangochiroptera</taxon>
        <taxon>Vespertilionidae</taxon>
        <taxon>Cnephaeus</taxon>
    </lineage>
</organism>
<keyword evidence="25" id="KW-0449">Lipoprotein</keyword>
<dbReference type="GO" id="GO:0042059">
    <property type="term" value="P:negative regulation of epidermal growth factor receptor signaling pathway"/>
    <property type="evidence" value="ECO:0007669"/>
    <property type="project" value="UniProtKB-ARBA"/>
</dbReference>
<dbReference type="PROSITE" id="PS00107">
    <property type="entry name" value="PROTEIN_KINASE_ATP"/>
    <property type="match status" value="1"/>
</dbReference>
<dbReference type="PROSITE" id="PS00109">
    <property type="entry name" value="PROTEIN_KINASE_TYR"/>
    <property type="match status" value="1"/>
</dbReference>
<dbReference type="InterPro" id="IPR049328">
    <property type="entry name" value="TM_ErbB1"/>
</dbReference>
<dbReference type="GO" id="GO:0005634">
    <property type="term" value="C:nucleus"/>
    <property type="evidence" value="ECO:0007669"/>
    <property type="project" value="UniProtKB-SubCell"/>
</dbReference>
<evidence type="ECO:0000259" key="30">
    <source>
        <dbReference type="PROSITE" id="PS50011"/>
    </source>
</evidence>
<dbReference type="EC" id="2.7.10.1" evidence="3"/>
<dbReference type="Pfam" id="PF07714">
    <property type="entry name" value="PK_Tyr_Ser-Thr"/>
    <property type="match status" value="1"/>
</dbReference>
<feature type="binding site" evidence="27">
    <location>
        <position position="1058"/>
    </location>
    <ligand>
        <name>ATP</name>
        <dbReference type="ChEBI" id="CHEBI:30616"/>
    </ligand>
</feature>
<sequence>MSFLLYGGSSHVPPSVAEKPLRGAPQVPPDTAHLAGTRHDQHLWPPGPPPGRVSTLSRRSTPSVGDSECGFILVPCLPGRFTRCLFPPVCQGTNNKLTQLGTFDDHFLSLQRMLNNCEVVLGNLEITYMQRGYDLSFLKTIQEVAGYVLIALNVVEKIPLENLQIIRGNVLFENTHALSVLSNYGGNKTGLRELPMRSLQEILQGAVRFNNNPALCNMETIQWRDIVDSSFLSNMSLDFQSPHGSCRTCDPSCPNGSCWAAGQENCQQLTKTICAQQCSGRCRGKSPSDCCHNQCAAGCTGPRESDCLVCRRFRDGATCKDTCPPLMLYNPTTYQMDVNPDGKYSFGATCVKKCPRNYVVTDHGSCVRACSSDSREVEEDGVRKCKKCEGPCRKVCNGIGIGEFKDTLSINATNIRHFRNCTTISGDLHILPVAFKGDSFTHTPPLDPRELDILRTVKEITGFLLIQAWPENRTDLHAFENLEIIRGRTKQQPVSGLPAAPFLPPEQRVALGTCHAPAGLPPLPPALASCPFACVTSPALMAVFIALSDSTIGGHCSPVRPIRPQLFQESPSCTGFPGLTLSPCAPRPGHLQISSYNTCLVLGPAVTGHGESEGREPSHRAATPCSVGLTVPVSSLRRSGRFSLAVVGLDITSLGLRSLREISDGDVIISNNRNLCYADTIAWRKLFGTTSQKTKIQSNKDSRECKARGRVCHPLCSPEGCWGPAPRDCVACRNVSRERECVEQCHLLEGAKEPHVAREPQFADHGSKLHKVPQTDCSPAVHLAETVAARSVPRCTIPGVSDCVNADAIPWFNRWALLRGGSRHPAFQTDRLTAAAASVPAAGPQGGADHCPSPPPPQRPREFVENAECIQCHPECLPQPMNVTCTGRGPDSCVQCAHYIDGPHCVQTCPAGVMGENNTLVWKFADASHVCRLCHPNCTYGCTGPGLEGCPTGPRIPSIAMGIVGGLFLLLMVALGVGLFLRRRHIVRKRTLRRLLQERELVEPLTPSGEAPNQALLRILKETEFKKIKVLGSGAFGTVYKGLWIPEGEKVKIPVAIKELREATSPKANKEILDEAYVMASVDNPHVCRLLGICLTSTVQLVTQLMPFGCLLDYVREHKDNIGSQYLLNWCVQIAKGMNYLEERRLVHRDLAARNVLVKTPQHVKITDFGLAKLLGAEEKEYHAEGGKVPIKWMALESILHRIYTHQSDVWSYGVTVWELMTFGSKPYDGIPASEISTVLEKGERLPQPPICTIDVYMIMVKCWMIDADSRPKFRELISEFSKMARDPQRYLVIQGDERMNLPSPTDSNFYRALMDEEDMEDVVDADEYLIPQQGFFHSPATSRTPLLSSLSATSNNSAVTCIDRNGSCPIKEDSFLQRYSSDPTGALTEDNLSDAFLPAPEYMNQSVPKRPAGSVQNPVYHNQPLTPAPGRDPHYQNPAQQRRGQPRNGSHQISLDNPDYQQDFLPKEAKANGLFPGPTAQHADALRVGLPSSESIGA</sequence>
<protein>
    <recommendedName>
        <fullName evidence="3">receptor protein-tyrosine kinase</fullName>
        <ecNumber evidence="3">2.7.10.1</ecNumber>
    </recommendedName>
</protein>
<keyword evidence="23" id="KW-0539">Nucleus</keyword>
<dbReference type="GO" id="GO:0022008">
    <property type="term" value="P:neurogenesis"/>
    <property type="evidence" value="ECO:0007669"/>
    <property type="project" value="TreeGrafter"/>
</dbReference>
<evidence type="ECO:0000256" key="17">
    <source>
        <dbReference type="ARBA" id="ARBA00023136"/>
    </source>
</evidence>
<evidence type="ECO:0000256" key="15">
    <source>
        <dbReference type="ARBA" id="ARBA00022843"/>
    </source>
</evidence>
<evidence type="ECO:0000256" key="12">
    <source>
        <dbReference type="ARBA" id="ARBA00022741"/>
    </source>
</evidence>
<dbReference type="FunFam" id="2.10.220.10:FF:000001">
    <property type="entry name" value="Receptor protein-tyrosine kinase"/>
    <property type="match status" value="1"/>
</dbReference>
<comment type="catalytic activity">
    <reaction evidence="26">
        <text>L-tyrosyl-[protein] + ATP = O-phospho-L-tyrosyl-[protein] + ADP + H(+)</text>
        <dbReference type="Rhea" id="RHEA:10596"/>
        <dbReference type="Rhea" id="RHEA-COMP:10136"/>
        <dbReference type="Rhea" id="RHEA-COMP:20101"/>
        <dbReference type="ChEBI" id="CHEBI:15378"/>
        <dbReference type="ChEBI" id="CHEBI:30616"/>
        <dbReference type="ChEBI" id="CHEBI:46858"/>
        <dbReference type="ChEBI" id="CHEBI:61978"/>
        <dbReference type="ChEBI" id="CHEBI:456216"/>
        <dbReference type="EC" id="2.7.10.1"/>
    </reaction>
</comment>
<keyword evidence="14 27" id="KW-0067">ATP-binding</keyword>
<dbReference type="InterPro" id="IPR000719">
    <property type="entry name" value="Prot_kinase_dom"/>
</dbReference>
<dbReference type="GO" id="GO:0048408">
    <property type="term" value="F:epidermal growth factor binding"/>
    <property type="evidence" value="ECO:0007669"/>
    <property type="project" value="TreeGrafter"/>
</dbReference>
<dbReference type="InterPro" id="IPR036941">
    <property type="entry name" value="Rcpt_L-dom_sf"/>
</dbReference>
<dbReference type="InterPro" id="IPR017441">
    <property type="entry name" value="Protein_kinase_ATP_BS"/>
</dbReference>
<dbReference type="GO" id="GO:0048471">
    <property type="term" value="C:perinuclear region of cytoplasm"/>
    <property type="evidence" value="ECO:0007669"/>
    <property type="project" value="UniProtKB-ARBA"/>
</dbReference>
<evidence type="ECO:0000256" key="24">
    <source>
        <dbReference type="ARBA" id="ARBA00023278"/>
    </source>
</evidence>
<evidence type="ECO:0000256" key="14">
    <source>
        <dbReference type="ARBA" id="ARBA00022840"/>
    </source>
</evidence>
<evidence type="ECO:0000256" key="16">
    <source>
        <dbReference type="ARBA" id="ARBA00022989"/>
    </source>
</evidence>
<keyword evidence="5" id="KW-0488">Methylation</keyword>
<dbReference type="PANTHER" id="PTHR24416">
    <property type="entry name" value="TYROSINE-PROTEIN KINASE RECEPTOR"/>
    <property type="match status" value="1"/>
</dbReference>
<keyword evidence="12 27" id="KW-0547">Nucleotide-binding</keyword>
<dbReference type="InterPro" id="IPR032778">
    <property type="entry name" value="GF_recep_IV"/>
</dbReference>
<evidence type="ECO:0000256" key="11">
    <source>
        <dbReference type="ARBA" id="ARBA00022737"/>
    </source>
</evidence>
<dbReference type="Pfam" id="PF14843">
    <property type="entry name" value="GF_recep_IV"/>
    <property type="match status" value="2"/>
</dbReference>
<dbReference type="SUPFAM" id="SSF52058">
    <property type="entry name" value="L domain-like"/>
    <property type="match status" value="2"/>
</dbReference>
<dbReference type="CDD" id="cd05108">
    <property type="entry name" value="PTKc_EGFR"/>
    <property type="match status" value="1"/>
</dbReference>
<keyword evidence="32" id="KW-1185">Reference proteome</keyword>
<evidence type="ECO:0000256" key="19">
    <source>
        <dbReference type="ARBA" id="ARBA00023139"/>
    </source>
</evidence>
<dbReference type="InterPro" id="IPR050122">
    <property type="entry name" value="RTK"/>
</dbReference>
<dbReference type="InterPro" id="IPR008266">
    <property type="entry name" value="Tyr_kinase_AS"/>
</dbReference>
<evidence type="ECO:0000256" key="28">
    <source>
        <dbReference type="SAM" id="MobiDB-lite"/>
    </source>
</evidence>
<dbReference type="GO" id="GO:0043066">
    <property type="term" value="P:negative regulation of apoptotic process"/>
    <property type="evidence" value="ECO:0007669"/>
    <property type="project" value="TreeGrafter"/>
</dbReference>
<comment type="caution">
    <text evidence="31">The sequence shown here is derived from an EMBL/GenBank/DDBJ whole genome shotgun (WGS) entry which is preliminary data.</text>
</comment>
<dbReference type="Pfam" id="PF21314">
    <property type="entry name" value="TM_ErbB1"/>
    <property type="match status" value="1"/>
</dbReference>
<evidence type="ECO:0000256" key="29">
    <source>
        <dbReference type="SAM" id="Phobius"/>
    </source>
</evidence>
<evidence type="ECO:0000256" key="20">
    <source>
        <dbReference type="ARBA" id="ARBA00023157"/>
    </source>
</evidence>
<keyword evidence="8" id="KW-0808">Transferase</keyword>
<feature type="transmembrane region" description="Helical" evidence="29">
    <location>
        <begin position="959"/>
        <end position="981"/>
    </location>
</feature>
<feature type="region of interest" description="Disordered" evidence="28">
    <location>
        <begin position="1404"/>
        <end position="1499"/>
    </location>
</feature>
<dbReference type="InterPro" id="IPR000494">
    <property type="entry name" value="Rcpt_L-dom"/>
</dbReference>
<dbReference type="InterPro" id="IPR006212">
    <property type="entry name" value="Furin_repeat"/>
</dbReference>
<dbReference type="Pfam" id="PF00757">
    <property type="entry name" value="Furin-like"/>
    <property type="match status" value="1"/>
</dbReference>
<dbReference type="GO" id="GO:0016323">
    <property type="term" value="C:basolateral plasma membrane"/>
    <property type="evidence" value="ECO:0007669"/>
    <property type="project" value="UniProtKB-ARBA"/>
</dbReference>
<dbReference type="FunFam" id="2.10.220.10:FF:000008">
    <property type="entry name" value="Receptor protein-tyrosine kinase"/>
    <property type="match status" value="1"/>
</dbReference>
<dbReference type="GO" id="GO:0043235">
    <property type="term" value="C:receptor complex"/>
    <property type="evidence" value="ECO:0007669"/>
    <property type="project" value="TreeGrafter"/>
</dbReference>
<keyword evidence="17 29" id="KW-0472">Membrane</keyword>
<dbReference type="InterPro" id="IPR001245">
    <property type="entry name" value="Ser-Thr/Tyr_kinase_cat_dom"/>
</dbReference>
<keyword evidence="15" id="KW-0832">Ubl conjugation</keyword>
<evidence type="ECO:0000256" key="22">
    <source>
        <dbReference type="ARBA" id="ARBA00023180"/>
    </source>
</evidence>
<dbReference type="Proteomes" id="UP001177744">
    <property type="component" value="Unassembled WGS sequence"/>
</dbReference>
<dbReference type="Gene3D" id="3.30.200.20">
    <property type="entry name" value="Phosphorylase Kinase, domain 1"/>
    <property type="match status" value="1"/>
</dbReference>
<dbReference type="GO" id="GO:0009986">
    <property type="term" value="C:cell surface"/>
    <property type="evidence" value="ECO:0007669"/>
    <property type="project" value="UniProtKB-ARBA"/>
</dbReference>
<evidence type="ECO:0000256" key="8">
    <source>
        <dbReference type="ARBA" id="ARBA00022679"/>
    </source>
</evidence>
<keyword evidence="20" id="KW-1015">Disulfide bond</keyword>
<dbReference type="InterPro" id="IPR011009">
    <property type="entry name" value="Kinase-like_dom_sf"/>
</dbReference>
<feature type="region of interest" description="Disordered" evidence="28">
    <location>
        <begin position="14"/>
        <end position="66"/>
    </location>
</feature>
<dbReference type="SUPFAM" id="SSF56112">
    <property type="entry name" value="Protein kinase-like (PK-like)"/>
    <property type="match status" value="1"/>
</dbReference>
<dbReference type="CDD" id="cd12093">
    <property type="entry name" value="TM_ErbB1"/>
    <property type="match status" value="1"/>
</dbReference>
<dbReference type="FunFam" id="1.10.510.10:FF:000027">
    <property type="entry name" value="Receptor protein-tyrosine kinase"/>
    <property type="match status" value="1"/>
</dbReference>
<dbReference type="InterPro" id="IPR009030">
    <property type="entry name" value="Growth_fac_rcpt_cys_sf"/>
</dbReference>
<keyword evidence="4" id="KW-1003">Cell membrane</keyword>
<dbReference type="GO" id="GO:0005006">
    <property type="term" value="F:epidermal growth factor receptor activity"/>
    <property type="evidence" value="ECO:0007669"/>
    <property type="project" value="TreeGrafter"/>
</dbReference>
<gene>
    <name evidence="31" type="ORF">QTO34_004316</name>
</gene>
<dbReference type="SMART" id="SM00219">
    <property type="entry name" value="TyrKc"/>
    <property type="match status" value="1"/>
</dbReference>
<dbReference type="SUPFAM" id="SSF57184">
    <property type="entry name" value="Growth factor receptor domain"/>
    <property type="match status" value="2"/>
</dbReference>